<gene>
    <name evidence="2" type="ORF">BDV37DRAFT_282917</name>
</gene>
<keyword evidence="3" id="KW-1185">Reference proteome</keyword>
<evidence type="ECO:0000313" key="3">
    <source>
        <dbReference type="Proteomes" id="UP000325579"/>
    </source>
</evidence>
<dbReference type="Proteomes" id="UP000325579">
    <property type="component" value="Unassembled WGS sequence"/>
</dbReference>
<organism evidence="2 3">
    <name type="scientific">Aspergillus pseudonomiae</name>
    <dbReference type="NCBI Taxonomy" id="1506151"/>
    <lineage>
        <taxon>Eukaryota</taxon>
        <taxon>Fungi</taxon>
        <taxon>Dikarya</taxon>
        <taxon>Ascomycota</taxon>
        <taxon>Pezizomycotina</taxon>
        <taxon>Eurotiomycetes</taxon>
        <taxon>Eurotiomycetidae</taxon>
        <taxon>Eurotiales</taxon>
        <taxon>Aspergillaceae</taxon>
        <taxon>Aspergillus</taxon>
        <taxon>Aspergillus subgen. Circumdati</taxon>
    </lineage>
</organism>
<dbReference type="PANTHER" id="PTHR34598:SF3">
    <property type="entry name" value="OXIDOREDUCTASE AN1597"/>
    <property type="match status" value="1"/>
</dbReference>
<accession>A0A5N7DFD4</accession>
<dbReference type="OrthoDB" id="412788at2759"/>
<proteinExistence type="inferred from homology"/>
<protein>
    <submittedName>
        <fullName evidence="2">Uncharacterized protein</fullName>
    </submittedName>
</protein>
<dbReference type="RefSeq" id="XP_031941687.1">
    <property type="nucleotide sequence ID" value="XM_032087161.1"/>
</dbReference>
<dbReference type="EMBL" id="ML736768">
    <property type="protein sequence ID" value="KAE8404368.1"/>
    <property type="molecule type" value="Genomic_DNA"/>
</dbReference>
<dbReference type="AlphaFoldDB" id="A0A5N7DFD4"/>
<dbReference type="GeneID" id="43671852"/>
<dbReference type="InterPro" id="IPR044053">
    <property type="entry name" value="AsaB-like"/>
</dbReference>
<evidence type="ECO:0000256" key="1">
    <source>
        <dbReference type="ARBA" id="ARBA00023604"/>
    </source>
</evidence>
<dbReference type="PANTHER" id="PTHR34598">
    <property type="entry name" value="BLL6449 PROTEIN"/>
    <property type="match status" value="1"/>
</dbReference>
<sequence>MADITPKASVTNLKVLMPDKAADLRRRRHRFIKYNPSPLSILLRYHHYGVANTVFSLWRPLTAPSQDYPLAVCDFRSISTTDLVATDVIFPHYCNEGFEVRHSPHHRWFYKPGMSVDDVILFTIFDNDSTKATSIRAALSSATRTARLENRLRRIIRGFRPIDSDALDSDHIRILQRFENSRKIEDSDYLATCDWGLEAVILRQRVDLNYPYFDPMATLVSITYISKTRWNVERPHDYPNPTGIIAACKY</sequence>
<dbReference type="NCBIfam" id="NF041278">
    <property type="entry name" value="CmcJ_NvfI_EfuI"/>
    <property type="match status" value="1"/>
</dbReference>
<dbReference type="GO" id="GO:0016491">
    <property type="term" value="F:oxidoreductase activity"/>
    <property type="evidence" value="ECO:0007669"/>
    <property type="project" value="InterPro"/>
</dbReference>
<reference evidence="2 3" key="1">
    <citation type="submission" date="2019-04" db="EMBL/GenBank/DDBJ databases">
        <authorList>
            <consortium name="DOE Joint Genome Institute"/>
            <person name="Mondo S."/>
            <person name="Kjaerbolling I."/>
            <person name="Vesth T."/>
            <person name="Frisvad J.C."/>
            <person name="Nybo J.L."/>
            <person name="Theobald S."/>
            <person name="Kildgaard S."/>
            <person name="Isbrandt T."/>
            <person name="Kuo A."/>
            <person name="Sato A."/>
            <person name="Lyhne E.K."/>
            <person name="Kogle M.E."/>
            <person name="Wiebenga A."/>
            <person name="Kun R.S."/>
            <person name="Lubbers R.J."/>
            <person name="Makela M.R."/>
            <person name="Barry K."/>
            <person name="Chovatia M."/>
            <person name="Clum A."/>
            <person name="Daum C."/>
            <person name="Haridas S."/>
            <person name="He G."/>
            <person name="LaButti K."/>
            <person name="Lipzen A."/>
            <person name="Riley R."/>
            <person name="Salamov A."/>
            <person name="Simmons B.A."/>
            <person name="Magnuson J.K."/>
            <person name="Henrissat B."/>
            <person name="Mortensen U.H."/>
            <person name="Larsen T.O."/>
            <person name="Devries R.P."/>
            <person name="Grigoriev I.V."/>
            <person name="Machida M."/>
            <person name="Baker S.E."/>
            <person name="Andersen M.R."/>
            <person name="Cantor M.N."/>
            <person name="Hua S.X."/>
        </authorList>
    </citation>
    <scope>NUCLEOTIDE SEQUENCE [LARGE SCALE GENOMIC DNA]</scope>
    <source>
        <strain evidence="2 3">CBS 119388</strain>
    </source>
</reference>
<evidence type="ECO:0000313" key="2">
    <source>
        <dbReference type="EMBL" id="KAE8404368.1"/>
    </source>
</evidence>
<accession>A0A5N6I1B2</accession>
<comment type="similarity">
    <text evidence="1">Belongs to the asaB hydroxylase/desaturase family.</text>
</comment>
<name>A0A5N7DFD4_9EURO</name>